<accession>S7ZL00</accession>
<proteinExistence type="predicted"/>
<evidence type="ECO:0000313" key="1">
    <source>
        <dbReference type="EMBL" id="EPS30994.1"/>
    </source>
</evidence>
<organism evidence="1 2">
    <name type="scientific">Penicillium oxalicum (strain 114-2 / CGMCC 5302)</name>
    <name type="common">Penicillium decumbens</name>
    <dbReference type="NCBI Taxonomy" id="933388"/>
    <lineage>
        <taxon>Eukaryota</taxon>
        <taxon>Fungi</taxon>
        <taxon>Dikarya</taxon>
        <taxon>Ascomycota</taxon>
        <taxon>Pezizomycotina</taxon>
        <taxon>Eurotiomycetes</taxon>
        <taxon>Eurotiomycetidae</taxon>
        <taxon>Eurotiales</taxon>
        <taxon>Aspergillaceae</taxon>
        <taxon>Penicillium</taxon>
    </lineage>
</organism>
<reference evidence="1 2" key="1">
    <citation type="journal article" date="2013" name="PLoS ONE">
        <title>Genomic and secretomic analyses reveal unique features of the lignocellulolytic enzyme system of Penicillium decumbens.</title>
        <authorList>
            <person name="Liu G."/>
            <person name="Zhang L."/>
            <person name="Wei X."/>
            <person name="Zou G."/>
            <person name="Qin Y."/>
            <person name="Ma L."/>
            <person name="Li J."/>
            <person name="Zheng H."/>
            <person name="Wang S."/>
            <person name="Wang C."/>
            <person name="Xun L."/>
            <person name="Zhao G.-P."/>
            <person name="Zhou Z."/>
            <person name="Qu Y."/>
        </authorList>
    </citation>
    <scope>NUCLEOTIDE SEQUENCE [LARGE SCALE GENOMIC DNA]</scope>
    <source>
        <strain evidence="2">114-2 / CGMCC 5302</strain>
    </source>
</reference>
<dbReference type="EMBL" id="KB644412">
    <property type="protein sequence ID" value="EPS30994.1"/>
    <property type="molecule type" value="Genomic_DNA"/>
</dbReference>
<evidence type="ECO:0000313" key="2">
    <source>
        <dbReference type="Proteomes" id="UP000019376"/>
    </source>
</evidence>
<protein>
    <submittedName>
        <fullName evidence="1">Uncharacterized protein</fullName>
    </submittedName>
</protein>
<dbReference type="AlphaFoldDB" id="S7ZL00"/>
<name>S7ZL00_PENO1</name>
<dbReference type="HOGENOM" id="CLU_2455450_0_0_1"/>
<dbReference type="Proteomes" id="UP000019376">
    <property type="component" value="Unassembled WGS sequence"/>
</dbReference>
<sequence>MEISKRVDAEHGTKTMKSKKDEIRNIKALYGIMHLPDGYLRTSDLDLLDEQGQLEGIGGSKTSSANEFATASEAFERAKGGECLGSKKR</sequence>
<gene>
    <name evidence="1" type="ORF">PDE_05948</name>
</gene>
<keyword evidence="2" id="KW-1185">Reference proteome</keyword>